<evidence type="ECO:0000256" key="8">
    <source>
        <dbReference type="ARBA" id="ARBA00022859"/>
    </source>
</evidence>
<dbReference type="SUPFAM" id="SSF52200">
    <property type="entry name" value="Toll/Interleukin receptor TIR domain"/>
    <property type="match status" value="1"/>
</dbReference>
<dbReference type="PANTHER" id="PTHR24365:SF530">
    <property type="entry name" value="MSTPROX-RELATED"/>
    <property type="match status" value="1"/>
</dbReference>
<evidence type="ECO:0000259" key="15">
    <source>
        <dbReference type="PROSITE" id="PS50104"/>
    </source>
</evidence>
<dbReference type="InterPro" id="IPR032675">
    <property type="entry name" value="LRR_dom_sf"/>
</dbReference>
<keyword evidence="5 13" id="KW-0812">Transmembrane</keyword>
<keyword evidence="9 13" id="KW-1133">Transmembrane helix</keyword>
<keyword evidence="4" id="KW-0433">Leucine-rich repeat</keyword>
<name>A0A8W8KFU1_MAGGI</name>
<reference evidence="16" key="1">
    <citation type="submission" date="2022-08" db="UniProtKB">
        <authorList>
            <consortium name="EnsemblMetazoa"/>
        </authorList>
    </citation>
    <scope>IDENTIFICATION</scope>
    <source>
        <strain evidence="16">05x7-T-G4-1.051#20</strain>
    </source>
</reference>
<dbReference type="GO" id="GO:0005886">
    <property type="term" value="C:plasma membrane"/>
    <property type="evidence" value="ECO:0007669"/>
    <property type="project" value="TreeGrafter"/>
</dbReference>
<evidence type="ECO:0000256" key="11">
    <source>
        <dbReference type="ARBA" id="ARBA00023170"/>
    </source>
</evidence>
<dbReference type="Proteomes" id="UP000005408">
    <property type="component" value="Unassembled WGS sequence"/>
</dbReference>
<evidence type="ECO:0000256" key="7">
    <source>
        <dbReference type="ARBA" id="ARBA00022737"/>
    </source>
</evidence>
<evidence type="ECO:0000313" key="17">
    <source>
        <dbReference type="Proteomes" id="UP000005408"/>
    </source>
</evidence>
<dbReference type="FunFam" id="3.40.50.10140:FF:000001">
    <property type="entry name" value="Toll-like receptor 2"/>
    <property type="match status" value="1"/>
</dbReference>
<dbReference type="SMART" id="SM00255">
    <property type="entry name" value="TIR"/>
    <property type="match status" value="1"/>
</dbReference>
<dbReference type="PRINTS" id="PR01537">
    <property type="entry name" value="INTRLKN1R1F"/>
</dbReference>
<dbReference type="InterPro" id="IPR035897">
    <property type="entry name" value="Toll_tir_struct_dom_sf"/>
</dbReference>
<evidence type="ECO:0000256" key="14">
    <source>
        <dbReference type="SAM" id="SignalP"/>
    </source>
</evidence>
<keyword evidence="3" id="KW-0399">Innate immunity</keyword>
<dbReference type="InterPro" id="IPR000157">
    <property type="entry name" value="TIR_dom"/>
</dbReference>
<dbReference type="AlphaFoldDB" id="A0A8W8KFU1"/>
<feature type="chain" id="PRO_5036482563" description="TIR domain-containing protein" evidence="14">
    <location>
        <begin position="26"/>
        <end position="705"/>
    </location>
</feature>
<keyword evidence="11" id="KW-0675">Receptor</keyword>
<dbReference type="Pfam" id="PF13855">
    <property type="entry name" value="LRR_8"/>
    <property type="match status" value="2"/>
</dbReference>
<dbReference type="Gene3D" id="3.40.50.10140">
    <property type="entry name" value="Toll/interleukin-1 receptor homology (TIR) domain"/>
    <property type="match status" value="1"/>
</dbReference>
<dbReference type="OrthoDB" id="6142795at2759"/>
<dbReference type="OMA" id="YWVINEL"/>
<feature type="signal peptide" evidence="14">
    <location>
        <begin position="1"/>
        <end position="25"/>
    </location>
</feature>
<keyword evidence="8" id="KW-0391">Immunity</keyword>
<dbReference type="InterPro" id="IPR003591">
    <property type="entry name" value="Leu-rich_rpt_typical-subtyp"/>
</dbReference>
<dbReference type="EnsemblMetazoa" id="G23310.1">
    <property type="protein sequence ID" value="G23310.1:cds"/>
    <property type="gene ID" value="G23310"/>
</dbReference>
<evidence type="ECO:0000256" key="9">
    <source>
        <dbReference type="ARBA" id="ARBA00022989"/>
    </source>
</evidence>
<feature type="domain" description="TIR" evidence="15">
    <location>
        <begin position="563"/>
        <end position="702"/>
    </location>
</feature>
<keyword evidence="6 14" id="KW-0732">Signal</keyword>
<feature type="transmembrane region" description="Helical" evidence="13">
    <location>
        <begin position="511"/>
        <end position="532"/>
    </location>
</feature>
<organism evidence="16 17">
    <name type="scientific">Magallana gigas</name>
    <name type="common">Pacific oyster</name>
    <name type="synonym">Crassostrea gigas</name>
    <dbReference type="NCBI Taxonomy" id="29159"/>
    <lineage>
        <taxon>Eukaryota</taxon>
        <taxon>Metazoa</taxon>
        <taxon>Spiralia</taxon>
        <taxon>Lophotrochozoa</taxon>
        <taxon>Mollusca</taxon>
        <taxon>Bivalvia</taxon>
        <taxon>Autobranchia</taxon>
        <taxon>Pteriomorphia</taxon>
        <taxon>Ostreida</taxon>
        <taxon>Ostreoidea</taxon>
        <taxon>Ostreidae</taxon>
        <taxon>Magallana</taxon>
    </lineage>
</organism>
<evidence type="ECO:0000256" key="10">
    <source>
        <dbReference type="ARBA" id="ARBA00023136"/>
    </source>
</evidence>
<dbReference type="PROSITE" id="PS50104">
    <property type="entry name" value="TIR"/>
    <property type="match status" value="1"/>
</dbReference>
<sequence>MALNNAKVSWMIALTVVVFNTKCSSINFCPNTPCLCTNTTTDCSDRNLESLQLLENQLPKTTTNIILSGNIFMNVGDFFLKPIESLKIEKISLCRCQVKYISPIAFRFFPHIKQLDLSRNNLNYNNILLVLERLNSSCIQALNISDVKHAPSTLPVNAFESFEENSSLNSLQLQNWNLVQVYGAAFRNLTNLNTLDLSNNKILALNMEGLDNVTHLNLTLNELPGLPNMCNANNESLVPKLMYLWLAINHISDSSEFCRQGHCLPDLRYLNLSFNAVSIIKNNAFSTISKLEKLGLENMLTYDLLIEEDAFRSKSLIELFISMPKRDTKQLLKHKTIFNNCPKLKTLDVSHFDFLSFDRDDFYNMLLPLKNLKNLMLRHCSLNFVPPTSHLSNLKSINLKGNFIRYIDRDLFQNNSVLSEIILRKNHLTTIKQDSFTEIIWNNPNLSIDVSYNPFACDCDLEWFIQWSNKNIKHVNKYEENQCDSPKEWKTSHIGGHLNSLKMTCHVLNRAIVIGLITGSFVFIFLFIFVLIRKFRWDILYYLHNFTHGRRRGYQRLLDTNTKEYDGFVAYNTHDRKWIMSELVDILEKKENYKLCLHERNFLPIGSHVDNIFDNIESSRKLILVLSNNFMEDQWCQFETVIANHQLADGNKDKILLIILDDIDSEHFTIALKTLLKEAKSVEWTTNDNGIKLFWKKINSFMQKY</sequence>
<dbReference type="GO" id="GO:0007165">
    <property type="term" value="P:signal transduction"/>
    <property type="evidence" value="ECO:0007669"/>
    <property type="project" value="InterPro"/>
</dbReference>
<keyword evidence="17" id="KW-1185">Reference proteome</keyword>
<keyword evidence="12" id="KW-0325">Glycoprotein</keyword>
<dbReference type="SUPFAM" id="SSF52058">
    <property type="entry name" value="L domain-like"/>
    <property type="match status" value="2"/>
</dbReference>
<keyword evidence="7" id="KW-0677">Repeat</keyword>
<protein>
    <recommendedName>
        <fullName evidence="15">TIR domain-containing protein</fullName>
    </recommendedName>
</protein>
<evidence type="ECO:0000256" key="6">
    <source>
        <dbReference type="ARBA" id="ARBA00022729"/>
    </source>
</evidence>
<dbReference type="InterPro" id="IPR000483">
    <property type="entry name" value="Cys-rich_flank_reg_C"/>
</dbReference>
<dbReference type="Gene3D" id="3.80.10.10">
    <property type="entry name" value="Ribonuclease Inhibitor"/>
    <property type="match status" value="3"/>
</dbReference>
<dbReference type="SMART" id="SM00369">
    <property type="entry name" value="LRR_TYP"/>
    <property type="match status" value="5"/>
</dbReference>
<keyword evidence="10 13" id="KW-0472">Membrane</keyword>
<evidence type="ECO:0000256" key="4">
    <source>
        <dbReference type="ARBA" id="ARBA00022614"/>
    </source>
</evidence>
<dbReference type="PANTHER" id="PTHR24365">
    <property type="entry name" value="TOLL-LIKE RECEPTOR"/>
    <property type="match status" value="1"/>
</dbReference>
<evidence type="ECO:0000256" key="12">
    <source>
        <dbReference type="ARBA" id="ARBA00023180"/>
    </source>
</evidence>
<dbReference type="GO" id="GO:0038023">
    <property type="term" value="F:signaling receptor activity"/>
    <property type="evidence" value="ECO:0007669"/>
    <property type="project" value="TreeGrafter"/>
</dbReference>
<evidence type="ECO:0000256" key="5">
    <source>
        <dbReference type="ARBA" id="ARBA00022692"/>
    </source>
</evidence>
<comment type="subcellular location">
    <subcellularLocation>
        <location evidence="1">Membrane</location>
        <topology evidence="1">Single-pass type I membrane protein</topology>
    </subcellularLocation>
</comment>
<proteinExistence type="inferred from homology"/>
<dbReference type="SMART" id="SM00082">
    <property type="entry name" value="LRRCT"/>
    <property type="match status" value="1"/>
</dbReference>
<dbReference type="InterPro" id="IPR001611">
    <property type="entry name" value="Leu-rich_rpt"/>
</dbReference>
<evidence type="ECO:0000256" key="2">
    <source>
        <dbReference type="ARBA" id="ARBA00009634"/>
    </source>
</evidence>
<evidence type="ECO:0000313" key="16">
    <source>
        <dbReference type="EnsemblMetazoa" id="G23310.1:cds"/>
    </source>
</evidence>
<dbReference type="GO" id="GO:0045087">
    <property type="term" value="P:innate immune response"/>
    <property type="evidence" value="ECO:0007669"/>
    <property type="project" value="UniProtKB-KW"/>
</dbReference>
<evidence type="ECO:0000256" key="1">
    <source>
        <dbReference type="ARBA" id="ARBA00004479"/>
    </source>
</evidence>
<accession>A0A8W8KFU1</accession>
<evidence type="ECO:0000256" key="13">
    <source>
        <dbReference type="SAM" id="Phobius"/>
    </source>
</evidence>
<comment type="similarity">
    <text evidence="2">Belongs to the Toll-like receptor family.</text>
</comment>
<dbReference type="Pfam" id="PF01582">
    <property type="entry name" value="TIR"/>
    <property type="match status" value="1"/>
</dbReference>
<evidence type="ECO:0000256" key="3">
    <source>
        <dbReference type="ARBA" id="ARBA00022588"/>
    </source>
</evidence>